<gene>
    <name evidence="1" type="ORF">VFH_IV019480</name>
</gene>
<organism evidence="1 2">
    <name type="scientific">Vicia faba</name>
    <name type="common">Broad bean</name>
    <name type="synonym">Faba vulgaris</name>
    <dbReference type="NCBI Taxonomy" id="3906"/>
    <lineage>
        <taxon>Eukaryota</taxon>
        <taxon>Viridiplantae</taxon>
        <taxon>Streptophyta</taxon>
        <taxon>Embryophyta</taxon>
        <taxon>Tracheophyta</taxon>
        <taxon>Spermatophyta</taxon>
        <taxon>Magnoliopsida</taxon>
        <taxon>eudicotyledons</taxon>
        <taxon>Gunneridae</taxon>
        <taxon>Pentapetalae</taxon>
        <taxon>rosids</taxon>
        <taxon>fabids</taxon>
        <taxon>Fabales</taxon>
        <taxon>Fabaceae</taxon>
        <taxon>Papilionoideae</taxon>
        <taxon>50 kb inversion clade</taxon>
        <taxon>NPAAA clade</taxon>
        <taxon>Hologalegina</taxon>
        <taxon>IRL clade</taxon>
        <taxon>Fabeae</taxon>
        <taxon>Vicia</taxon>
    </lineage>
</organism>
<dbReference type="Proteomes" id="UP001157006">
    <property type="component" value="Chromosome 4"/>
</dbReference>
<name>A0AAV1AA72_VICFA</name>
<accession>A0AAV1AA72</accession>
<dbReference type="AlphaFoldDB" id="A0AAV1AA72"/>
<reference evidence="1 2" key="1">
    <citation type="submission" date="2023-01" db="EMBL/GenBank/DDBJ databases">
        <authorList>
            <person name="Kreplak J."/>
        </authorList>
    </citation>
    <scope>NUCLEOTIDE SEQUENCE [LARGE SCALE GENOMIC DNA]</scope>
</reference>
<evidence type="ECO:0000313" key="2">
    <source>
        <dbReference type="Proteomes" id="UP001157006"/>
    </source>
</evidence>
<dbReference type="EMBL" id="OX451739">
    <property type="protein sequence ID" value="CAI8607042.1"/>
    <property type="molecule type" value="Genomic_DNA"/>
</dbReference>
<evidence type="ECO:0000313" key="1">
    <source>
        <dbReference type="EMBL" id="CAI8607042.1"/>
    </source>
</evidence>
<sequence>MASSSISHQQWRYPFHLNPINSTQHLCDSLFVVLLWHLRSPPPDCSTISISHGFRSSLFLHSIIFECKMVEEARSLDTKTSEDETKALAMGLMKVKEKEWLNIVVR</sequence>
<keyword evidence="2" id="KW-1185">Reference proteome</keyword>
<protein>
    <submittedName>
        <fullName evidence="1">Uncharacterized protein</fullName>
    </submittedName>
</protein>
<proteinExistence type="predicted"/>